<evidence type="ECO:0000256" key="1">
    <source>
        <dbReference type="ARBA" id="ARBA00004141"/>
    </source>
</evidence>
<proteinExistence type="predicted"/>
<accession>A0A099I9U8</accession>
<dbReference type="InterPro" id="IPR018365">
    <property type="entry name" value="Cell_cycle_FtsW-rel_CS"/>
</dbReference>
<feature type="transmembrane region" description="Helical" evidence="6">
    <location>
        <begin position="339"/>
        <end position="366"/>
    </location>
</feature>
<dbReference type="AlphaFoldDB" id="A0A099I9U8"/>
<keyword evidence="7" id="KW-0132">Cell division</keyword>
<feature type="transmembrane region" description="Helical" evidence="6">
    <location>
        <begin position="82"/>
        <end position="101"/>
    </location>
</feature>
<reference evidence="7 8" key="1">
    <citation type="submission" date="2014-08" db="EMBL/GenBank/DDBJ databases">
        <title>Clostridium innocuum, an unnegligible vancomycin-resistant pathogen causing extra-intestinal infections.</title>
        <authorList>
            <person name="Feng Y."/>
            <person name="Chiu C.-H."/>
        </authorList>
    </citation>
    <scope>NUCLEOTIDE SEQUENCE [LARGE SCALE GENOMIC DNA]</scope>
    <source>
        <strain evidence="7 8">AN88</strain>
    </source>
</reference>
<dbReference type="Pfam" id="PF01098">
    <property type="entry name" value="FTSW_RODA_SPOVE"/>
    <property type="match status" value="1"/>
</dbReference>
<evidence type="ECO:0000256" key="2">
    <source>
        <dbReference type="ARBA" id="ARBA00022692"/>
    </source>
</evidence>
<keyword evidence="7" id="KW-0131">Cell cycle</keyword>
<dbReference type="EMBL" id="JQIF01000017">
    <property type="protein sequence ID" value="KGJ54346.1"/>
    <property type="molecule type" value="Genomic_DNA"/>
</dbReference>
<evidence type="ECO:0000313" key="8">
    <source>
        <dbReference type="Proteomes" id="UP000030008"/>
    </source>
</evidence>
<protein>
    <submittedName>
        <fullName evidence="7">Cell division protein FtsX</fullName>
    </submittedName>
</protein>
<feature type="transmembrane region" description="Helical" evidence="6">
    <location>
        <begin position="372"/>
        <end position="391"/>
    </location>
</feature>
<keyword evidence="2 6" id="KW-0812">Transmembrane</keyword>
<feature type="transmembrane region" description="Helical" evidence="6">
    <location>
        <begin position="176"/>
        <end position="201"/>
    </location>
</feature>
<keyword evidence="3" id="KW-0133">Cell shape</keyword>
<keyword evidence="5 6" id="KW-0472">Membrane</keyword>
<dbReference type="RefSeq" id="WP_044904249.1">
    <property type="nucleotide sequence ID" value="NZ_JAQCQO010000001.1"/>
</dbReference>
<dbReference type="PANTHER" id="PTHR30474">
    <property type="entry name" value="CELL CYCLE PROTEIN"/>
    <property type="match status" value="1"/>
</dbReference>
<keyword evidence="4 6" id="KW-1133">Transmembrane helix</keyword>
<comment type="caution">
    <text evidence="7">The sequence shown here is derived from an EMBL/GenBank/DDBJ whole genome shotgun (WGS) entry which is preliminary data.</text>
</comment>
<organism evidence="7 8">
    <name type="scientific">Clostridium innocuum</name>
    <dbReference type="NCBI Taxonomy" id="1522"/>
    <lineage>
        <taxon>Bacteria</taxon>
        <taxon>Bacillati</taxon>
        <taxon>Bacillota</taxon>
        <taxon>Clostridia</taxon>
        <taxon>Eubacteriales</taxon>
        <taxon>Clostridiaceae</taxon>
        <taxon>Clostridium</taxon>
    </lineage>
</organism>
<evidence type="ECO:0000313" key="7">
    <source>
        <dbReference type="EMBL" id="KGJ54346.1"/>
    </source>
</evidence>
<comment type="subcellular location">
    <subcellularLocation>
        <location evidence="1">Membrane</location>
        <topology evidence="1">Multi-pass membrane protein</topology>
    </subcellularLocation>
</comment>
<feature type="transmembrane region" description="Helical" evidence="6">
    <location>
        <begin position="297"/>
        <end position="319"/>
    </location>
</feature>
<sequence length="406" mass="44683">MKVGLSRAKSPDKFDFVLVTYLILMIGMSLLSIYSAFGIIGQAAGIDYMMKQAMWFIIGSIAIGVIMYLGNDSMLQFAKIGYWFLMVCLVVLLIGKVYNMLTGGSLLGMIITTNGATSWFKLGPFGSFQPSEFMKIVLILITAGVIDEHNNNKLTESYEMDFSLFMNVAKWAVPPILLILAQPDTGVVLIIAISLVAMIVCSGIKKQWFVIIGILIVIVLVLFFYMYYYHFNVLNELIGGEGGYRLKRITAWLNPETDINGEGHQLYMALLALGSAGLTGHGMGIELVSIPEAQTDFIFAVIGQSWGLIGTLFIVVLCLGLDIHLCRIASMSKNMFEKYFILGILGMLLYQQIQNIGMIIGLLPITGITLPMISYGGSSLLSYLIAFGIIMNASAKAKKLSDYVYE</sequence>
<name>A0A099I9U8_CLOIN</name>
<dbReference type="PANTHER" id="PTHR30474:SF1">
    <property type="entry name" value="PEPTIDOGLYCAN GLYCOSYLTRANSFERASE MRDB"/>
    <property type="match status" value="1"/>
</dbReference>
<dbReference type="GO" id="GO:0005886">
    <property type="term" value="C:plasma membrane"/>
    <property type="evidence" value="ECO:0007669"/>
    <property type="project" value="TreeGrafter"/>
</dbReference>
<evidence type="ECO:0000256" key="3">
    <source>
        <dbReference type="ARBA" id="ARBA00022960"/>
    </source>
</evidence>
<dbReference type="GO" id="GO:0008360">
    <property type="term" value="P:regulation of cell shape"/>
    <property type="evidence" value="ECO:0007669"/>
    <property type="project" value="UniProtKB-KW"/>
</dbReference>
<gene>
    <name evidence="7" type="ORF">CIAN88_04190</name>
</gene>
<evidence type="ECO:0000256" key="5">
    <source>
        <dbReference type="ARBA" id="ARBA00023136"/>
    </source>
</evidence>
<dbReference type="InterPro" id="IPR001182">
    <property type="entry name" value="FtsW/RodA"/>
</dbReference>
<dbReference type="Proteomes" id="UP000030008">
    <property type="component" value="Unassembled WGS sequence"/>
</dbReference>
<evidence type="ECO:0000256" key="4">
    <source>
        <dbReference type="ARBA" id="ARBA00022989"/>
    </source>
</evidence>
<dbReference type="GO" id="GO:0015648">
    <property type="term" value="F:lipid-linked peptidoglycan transporter activity"/>
    <property type="evidence" value="ECO:0007669"/>
    <property type="project" value="TreeGrafter"/>
</dbReference>
<dbReference type="PROSITE" id="PS00428">
    <property type="entry name" value="FTSW_RODA_SPOVE"/>
    <property type="match status" value="1"/>
</dbReference>
<feature type="transmembrane region" description="Helical" evidence="6">
    <location>
        <begin position="208"/>
        <end position="228"/>
    </location>
</feature>
<dbReference type="GO" id="GO:0051301">
    <property type="term" value="P:cell division"/>
    <property type="evidence" value="ECO:0007669"/>
    <property type="project" value="UniProtKB-KW"/>
</dbReference>
<feature type="transmembrane region" description="Helical" evidence="6">
    <location>
        <begin position="52"/>
        <end position="70"/>
    </location>
</feature>
<evidence type="ECO:0000256" key="6">
    <source>
        <dbReference type="SAM" id="Phobius"/>
    </source>
</evidence>
<dbReference type="GO" id="GO:0032153">
    <property type="term" value="C:cell division site"/>
    <property type="evidence" value="ECO:0007669"/>
    <property type="project" value="TreeGrafter"/>
</dbReference>
<feature type="transmembrane region" description="Helical" evidence="6">
    <location>
        <begin position="16"/>
        <end position="40"/>
    </location>
</feature>